<comment type="caution">
    <text evidence="2">The sequence shown here is derived from an EMBL/GenBank/DDBJ whole genome shotgun (WGS) entry which is preliminary data.</text>
</comment>
<feature type="transmembrane region" description="Helical" evidence="1">
    <location>
        <begin position="33"/>
        <end position="51"/>
    </location>
</feature>
<dbReference type="AlphaFoldDB" id="A0A3D9ZUS7"/>
<organism evidence="2 3">
    <name type="scientific">Asanoa ferruginea</name>
    <dbReference type="NCBI Taxonomy" id="53367"/>
    <lineage>
        <taxon>Bacteria</taxon>
        <taxon>Bacillati</taxon>
        <taxon>Actinomycetota</taxon>
        <taxon>Actinomycetes</taxon>
        <taxon>Micromonosporales</taxon>
        <taxon>Micromonosporaceae</taxon>
        <taxon>Asanoa</taxon>
    </lineage>
</organism>
<evidence type="ECO:0008006" key="4">
    <source>
        <dbReference type="Google" id="ProtNLM"/>
    </source>
</evidence>
<sequence length="100" mass="10376">MTFGDVVEIAGAVVACLGIAAAGAVFVSSRRPLAALAVLLDLLTAAGLLHLAADPSYLRALSAGIVLGIRHLITWSLMTGGRAMTPPVQDWLGRTRKSPR</sequence>
<name>A0A3D9ZUS7_9ACTN</name>
<keyword evidence="3" id="KW-1185">Reference proteome</keyword>
<evidence type="ECO:0000256" key="1">
    <source>
        <dbReference type="SAM" id="Phobius"/>
    </source>
</evidence>
<dbReference type="RefSeq" id="WP_116071862.1">
    <property type="nucleotide sequence ID" value="NZ_BONB01000098.1"/>
</dbReference>
<reference evidence="2 3" key="1">
    <citation type="submission" date="2018-08" db="EMBL/GenBank/DDBJ databases">
        <title>Sequencing the genomes of 1000 actinobacteria strains.</title>
        <authorList>
            <person name="Klenk H.-P."/>
        </authorList>
    </citation>
    <scope>NUCLEOTIDE SEQUENCE [LARGE SCALE GENOMIC DNA]</scope>
    <source>
        <strain evidence="2 3">DSM 44099</strain>
    </source>
</reference>
<keyword evidence="1" id="KW-0812">Transmembrane</keyword>
<dbReference type="OrthoDB" id="9874468at2"/>
<protein>
    <recommendedName>
        <fullName evidence="4">DUF1622 domain-containing protein</fullName>
    </recommendedName>
</protein>
<evidence type="ECO:0000313" key="2">
    <source>
        <dbReference type="EMBL" id="REG00375.1"/>
    </source>
</evidence>
<evidence type="ECO:0000313" key="3">
    <source>
        <dbReference type="Proteomes" id="UP000256913"/>
    </source>
</evidence>
<keyword evidence="1" id="KW-1133">Transmembrane helix</keyword>
<accession>A0A3D9ZUS7</accession>
<feature type="transmembrane region" description="Helical" evidence="1">
    <location>
        <begin position="57"/>
        <end position="77"/>
    </location>
</feature>
<keyword evidence="1" id="KW-0472">Membrane</keyword>
<gene>
    <name evidence="2" type="ORF">DFJ67_6427</name>
</gene>
<dbReference type="EMBL" id="QUMQ01000001">
    <property type="protein sequence ID" value="REG00375.1"/>
    <property type="molecule type" value="Genomic_DNA"/>
</dbReference>
<proteinExistence type="predicted"/>
<feature type="transmembrane region" description="Helical" evidence="1">
    <location>
        <begin position="6"/>
        <end position="26"/>
    </location>
</feature>
<dbReference type="Proteomes" id="UP000256913">
    <property type="component" value="Unassembled WGS sequence"/>
</dbReference>